<dbReference type="InterPro" id="IPR054306">
    <property type="entry name" value="TtuA-like_LIM_N"/>
</dbReference>
<dbReference type="PANTHER" id="PTHR11807:SF12">
    <property type="entry name" value="CYTOPLASMIC TRNA 2-THIOLATION PROTEIN 1"/>
    <property type="match status" value="1"/>
</dbReference>
<dbReference type="SUPFAM" id="SSF52402">
    <property type="entry name" value="Adenine nucleotide alpha hydrolases-like"/>
    <property type="match status" value="1"/>
</dbReference>
<dbReference type="InterPro" id="IPR014729">
    <property type="entry name" value="Rossmann-like_a/b/a_fold"/>
</dbReference>
<evidence type="ECO:0000313" key="3">
    <source>
        <dbReference type="EMBL" id="BAI69083.1"/>
    </source>
</evidence>
<proteinExistence type="predicted"/>
<dbReference type="PANTHER" id="PTHR11807">
    <property type="entry name" value="ATPASES OF THE PP SUPERFAMILY-RELATED"/>
    <property type="match status" value="1"/>
</dbReference>
<dbReference type="NCBIfam" id="TIGR00269">
    <property type="entry name" value="TIGR00269 family protein"/>
    <property type="match status" value="1"/>
</dbReference>
<dbReference type="InterPro" id="IPR001763">
    <property type="entry name" value="Rhodanese-like_dom"/>
</dbReference>
<dbReference type="EMBL" id="AP011112">
    <property type="protein sequence ID" value="BAI69083.1"/>
    <property type="molecule type" value="Genomic_DNA"/>
</dbReference>
<dbReference type="OrthoDB" id="9801054at2"/>
<dbReference type="Gene3D" id="3.40.250.10">
    <property type="entry name" value="Rhodanese-like domain"/>
    <property type="match status" value="1"/>
</dbReference>
<dbReference type="GO" id="GO:0002144">
    <property type="term" value="C:cytosolic tRNA wobble base thiouridylase complex"/>
    <property type="evidence" value="ECO:0007669"/>
    <property type="project" value="TreeGrafter"/>
</dbReference>
<dbReference type="InterPro" id="IPR036873">
    <property type="entry name" value="Rhodanese-like_dom_sf"/>
</dbReference>
<dbReference type="InterPro" id="IPR000541">
    <property type="entry name" value="Ncs6/Tuc1/Ctu1"/>
</dbReference>
<dbReference type="RefSeq" id="WP_012963265.1">
    <property type="nucleotide sequence ID" value="NC_013799.1"/>
</dbReference>
<dbReference type="KEGG" id="hte:Hydth_0620"/>
<dbReference type="SMART" id="SM00450">
    <property type="entry name" value="RHOD"/>
    <property type="match status" value="1"/>
</dbReference>
<dbReference type="eggNOG" id="COG0037">
    <property type="taxonomic scope" value="Bacteria"/>
</dbReference>
<keyword evidence="4" id="KW-1185">Reference proteome</keyword>
<evidence type="ECO:0000313" key="4">
    <source>
        <dbReference type="Proteomes" id="UP000002574"/>
    </source>
</evidence>
<name>D3DGY1_HYDTT</name>
<accession>D3DGY1</accession>
<dbReference type="PROSITE" id="PS50206">
    <property type="entry name" value="RHODANESE_3"/>
    <property type="match status" value="1"/>
</dbReference>
<dbReference type="eggNOG" id="COG0607">
    <property type="taxonomic scope" value="Bacteria"/>
</dbReference>
<dbReference type="KEGG" id="hth:HTH_0621"/>
<dbReference type="Pfam" id="PF00581">
    <property type="entry name" value="Rhodanese"/>
    <property type="match status" value="1"/>
</dbReference>
<dbReference type="GO" id="GO:0002143">
    <property type="term" value="P:tRNA wobble position uridine thiolation"/>
    <property type="evidence" value="ECO:0007669"/>
    <property type="project" value="TreeGrafter"/>
</dbReference>
<dbReference type="Pfam" id="PF22082">
    <property type="entry name" value="TtuA_LIM_N"/>
    <property type="match status" value="1"/>
</dbReference>
<evidence type="ECO:0000259" key="2">
    <source>
        <dbReference type="PROSITE" id="PS50206"/>
    </source>
</evidence>
<dbReference type="Gene3D" id="3.40.50.620">
    <property type="entry name" value="HUPs"/>
    <property type="match status" value="1"/>
</dbReference>
<dbReference type="InterPro" id="IPR011063">
    <property type="entry name" value="TilS/TtcA_N"/>
</dbReference>
<dbReference type="STRING" id="608538.HTH_0621"/>
<evidence type="ECO:0000256" key="1">
    <source>
        <dbReference type="ARBA" id="ARBA00022679"/>
    </source>
</evidence>
<sequence length="440" mass="50530">MEFRLDGIVHINYGKCGIGKINLELKPLGKCSRCKKNEAIINLAYARQRLCKDCFNDFFVNRVRRVVEEFRMFKPGERVAVAVSGGKDSVALLHALKKAFPEQDIYAFYINLGIKYYSDHLEKKVIELAEMVGVPIEIYNLKEKEGYTIDDFLLTKYKNKMCSVCGLIKRNIFTTLAVRVNADTVATGHNLDDTVSTMMSLFFAGDFEGIARLKPVLKPLIKGQPRKIKPLITTPEIEDLYYVALNELPVQECGCPHGEFTPIKGMKKWLDEMEKEQPDIKFRLLSVFRRKFIPLVDRGLGEEGVEEVRACTVCGMPSSSEICSKCRRVMELMEIKERRGEIKMEITFEELERLREKERVVLLDVRDRKEYEVYTLEGAINIPADEIQKRWKELLKYKRTHKVVVFCNAGRSSYAVAVKLRNLGFDAYSLKGGIISHIQP</sequence>
<organism evidence="3 4">
    <name type="scientific">Hydrogenobacter thermophilus (strain DSM 6534 / IAM 12695 / TK-6)</name>
    <dbReference type="NCBI Taxonomy" id="608538"/>
    <lineage>
        <taxon>Bacteria</taxon>
        <taxon>Pseudomonadati</taxon>
        <taxon>Aquificota</taxon>
        <taxon>Aquificia</taxon>
        <taxon>Aquificales</taxon>
        <taxon>Aquificaceae</taxon>
        <taxon>Hydrogenobacter</taxon>
    </lineage>
</organism>
<feature type="domain" description="Rhodanese" evidence="2">
    <location>
        <begin position="356"/>
        <end position="439"/>
    </location>
</feature>
<dbReference type="AlphaFoldDB" id="D3DGY1"/>
<dbReference type="GO" id="GO:0016740">
    <property type="term" value="F:transferase activity"/>
    <property type="evidence" value="ECO:0007669"/>
    <property type="project" value="UniProtKB-KW"/>
</dbReference>
<dbReference type="CDD" id="cd00158">
    <property type="entry name" value="RHOD"/>
    <property type="match status" value="1"/>
</dbReference>
<gene>
    <name evidence="3" type="ordered locus">HTH_0621</name>
</gene>
<dbReference type="Pfam" id="PF01171">
    <property type="entry name" value="ATP_bind_3"/>
    <property type="match status" value="1"/>
</dbReference>
<dbReference type="GO" id="GO:0000049">
    <property type="term" value="F:tRNA binding"/>
    <property type="evidence" value="ECO:0007669"/>
    <property type="project" value="InterPro"/>
</dbReference>
<protein>
    <submittedName>
        <fullName evidence="3">ATPase, PP-loop superfamily</fullName>
    </submittedName>
</protein>
<keyword evidence="1" id="KW-0808">Transferase</keyword>
<reference evidence="3 4" key="1">
    <citation type="journal article" date="2010" name="J. Bacteriol.">
        <title>Complete genome sequence of the thermophilic, obligately chemolithoautotrophic hydrogen-oxidizing bacterium Hydrogenobacter thermophilus TK-6.</title>
        <authorList>
            <person name="Arai H."/>
            <person name="Kanbe H."/>
            <person name="Ishii M."/>
            <person name="Igarashi Y."/>
        </authorList>
    </citation>
    <scope>NUCLEOTIDE SEQUENCE [LARGE SCALE GENOMIC DNA]</scope>
    <source>
        <strain evidence="4">DSM 6534 / IAM 12695 / TK-6 [Tokyo]</strain>
    </source>
</reference>
<dbReference type="SUPFAM" id="SSF52821">
    <property type="entry name" value="Rhodanese/Cell cycle control phosphatase"/>
    <property type="match status" value="1"/>
</dbReference>
<dbReference type="Proteomes" id="UP000002574">
    <property type="component" value="Chromosome"/>
</dbReference>